<reference evidence="2" key="1">
    <citation type="submission" date="2016-10" db="EMBL/GenBank/DDBJ databases">
        <authorList>
            <person name="Varghese N."/>
            <person name="Submissions S."/>
        </authorList>
    </citation>
    <scope>NUCLEOTIDE SEQUENCE [LARGE SCALE GENOMIC DNA]</scope>
    <source>
        <strain evidence="2">DSM 18887</strain>
    </source>
</reference>
<accession>A0A1H9HE67</accession>
<gene>
    <name evidence="1" type="ORF">SAMN03080615_02092</name>
</gene>
<sequence>MSIPTRMDLTELFERTQSLADSYYEILSSCDSVDEIASLNSWYLNAIHGLWILTPMTEQAA</sequence>
<evidence type="ECO:0000313" key="1">
    <source>
        <dbReference type="EMBL" id="SEQ60578.1"/>
    </source>
</evidence>
<evidence type="ECO:0000313" key="2">
    <source>
        <dbReference type="Proteomes" id="UP000198749"/>
    </source>
</evidence>
<keyword evidence="2" id="KW-1185">Reference proteome</keyword>
<proteinExistence type="predicted"/>
<dbReference type="Proteomes" id="UP000198749">
    <property type="component" value="Unassembled WGS sequence"/>
</dbReference>
<dbReference type="RefSeq" id="WP_091357565.1">
    <property type="nucleotide sequence ID" value="NZ_AP025284.1"/>
</dbReference>
<protein>
    <submittedName>
        <fullName evidence="1">Uncharacterized protein</fullName>
    </submittedName>
</protein>
<dbReference type="EMBL" id="FOGB01000005">
    <property type="protein sequence ID" value="SEQ60578.1"/>
    <property type="molecule type" value="Genomic_DNA"/>
</dbReference>
<dbReference type="AlphaFoldDB" id="A0A1H9HE67"/>
<dbReference type="OrthoDB" id="9909075at2"/>
<name>A0A1H9HE67_9GAMM</name>
<organism evidence="1 2">
    <name type="scientific">Amphritea atlantica</name>
    <dbReference type="NCBI Taxonomy" id="355243"/>
    <lineage>
        <taxon>Bacteria</taxon>
        <taxon>Pseudomonadati</taxon>
        <taxon>Pseudomonadota</taxon>
        <taxon>Gammaproteobacteria</taxon>
        <taxon>Oceanospirillales</taxon>
        <taxon>Oceanospirillaceae</taxon>
        <taxon>Amphritea</taxon>
    </lineage>
</organism>